<evidence type="ECO:0000313" key="16">
    <source>
        <dbReference type="Proteomes" id="UP000564806"/>
    </source>
</evidence>
<dbReference type="SMART" id="SM00387">
    <property type="entry name" value="HATPase_c"/>
    <property type="match status" value="1"/>
</dbReference>
<evidence type="ECO:0000313" key="15">
    <source>
        <dbReference type="EMBL" id="NUU59132.1"/>
    </source>
</evidence>
<dbReference type="InterPro" id="IPR003594">
    <property type="entry name" value="HATPase_dom"/>
</dbReference>
<dbReference type="GO" id="GO:0000155">
    <property type="term" value="F:phosphorelay sensor kinase activity"/>
    <property type="evidence" value="ECO:0007669"/>
    <property type="project" value="InterPro"/>
</dbReference>
<feature type="transmembrane region" description="Helical" evidence="13">
    <location>
        <begin position="157"/>
        <end position="177"/>
    </location>
</feature>
<keyword evidence="4" id="KW-0597">Phosphoprotein</keyword>
<feature type="transmembrane region" description="Helical" evidence="13">
    <location>
        <begin position="21"/>
        <end position="43"/>
    </location>
</feature>
<name>A0A850EKP6_9BACL</name>
<evidence type="ECO:0000256" key="7">
    <source>
        <dbReference type="ARBA" id="ARBA00022741"/>
    </source>
</evidence>
<keyword evidence="12 13" id="KW-0472">Membrane</keyword>
<dbReference type="Pfam" id="PF02518">
    <property type="entry name" value="HATPase_c"/>
    <property type="match status" value="1"/>
</dbReference>
<keyword evidence="11" id="KW-0902">Two-component regulatory system</keyword>
<evidence type="ECO:0000256" key="12">
    <source>
        <dbReference type="ARBA" id="ARBA00023136"/>
    </source>
</evidence>
<accession>A0A850EKP6</accession>
<evidence type="ECO:0000256" key="3">
    <source>
        <dbReference type="ARBA" id="ARBA00012438"/>
    </source>
</evidence>
<dbReference type="InterPro" id="IPR008358">
    <property type="entry name" value="Sig_transdc_His_kin/Pase_MprB"/>
</dbReference>
<keyword evidence="10 13" id="KW-1133">Transmembrane helix</keyword>
<evidence type="ECO:0000256" key="2">
    <source>
        <dbReference type="ARBA" id="ARBA00004141"/>
    </source>
</evidence>
<feature type="domain" description="Histidine kinase" evidence="14">
    <location>
        <begin position="247"/>
        <end position="461"/>
    </location>
</feature>
<dbReference type="Gene3D" id="6.10.340.10">
    <property type="match status" value="1"/>
</dbReference>
<dbReference type="Proteomes" id="UP000564806">
    <property type="component" value="Unassembled WGS sequence"/>
</dbReference>
<evidence type="ECO:0000256" key="13">
    <source>
        <dbReference type="SAM" id="Phobius"/>
    </source>
</evidence>
<dbReference type="EMBL" id="JABWCS010000179">
    <property type="protein sequence ID" value="NUU59132.1"/>
    <property type="molecule type" value="Genomic_DNA"/>
</dbReference>
<dbReference type="InterPro" id="IPR005467">
    <property type="entry name" value="His_kinase_dom"/>
</dbReference>
<dbReference type="Gene3D" id="1.10.287.130">
    <property type="match status" value="1"/>
</dbReference>
<evidence type="ECO:0000256" key="6">
    <source>
        <dbReference type="ARBA" id="ARBA00022692"/>
    </source>
</evidence>
<dbReference type="SUPFAM" id="SSF55874">
    <property type="entry name" value="ATPase domain of HSP90 chaperone/DNA topoisomerase II/histidine kinase"/>
    <property type="match status" value="1"/>
</dbReference>
<dbReference type="SUPFAM" id="SSF47384">
    <property type="entry name" value="Homodimeric domain of signal transducing histidine kinase"/>
    <property type="match status" value="1"/>
</dbReference>
<dbReference type="EC" id="2.7.13.3" evidence="3"/>
<keyword evidence="16" id="KW-1185">Reference proteome</keyword>
<gene>
    <name evidence="15" type="ORF">HPT30_01880</name>
</gene>
<evidence type="ECO:0000256" key="4">
    <source>
        <dbReference type="ARBA" id="ARBA00022553"/>
    </source>
</evidence>
<dbReference type="Pfam" id="PF00512">
    <property type="entry name" value="HisKA"/>
    <property type="match status" value="1"/>
</dbReference>
<dbReference type="AlphaFoldDB" id="A0A850EKP6"/>
<keyword evidence="8 15" id="KW-0418">Kinase</keyword>
<protein>
    <recommendedName>
        <fullName evidence="3">histidine kinase</fullName>
        <ecNumber evidence="3">2.7.13.3</ecNumber>
    </recommendedName>
</protein>
<evidence type="ECO:0000256" key="1">
    <source>
        <dbReference type="ARBA" id="ARBA00000085"/>
    </source>
</evidence>
<dbReference type="PROSITE" id="PS50109">
    <property type="entry name" value="HIS_KIN"/>
    <property type="match status" value="1"/>
</dbReference>
<dbReference type="CDD" id="cd00082">
    <property type="entry name" value="HisKA"/>
    <property type="match status" value="1"/>
</dbReference>
<evidence type="ECO:0000256" key="5">
    <source>
        <dbReference type="ARBA" id="ARBA00022679"/>
    </source>
</evidence>
<comment type="caution">
    <text evidence="15">The sequence shown here is derived from an EMBL/GenBank/DDBJ whole genome shotgun (WGS) entry which is preliminary data.</text>
</comment>
<evidence type="ECO:0000256" key="10">
    <source>
        <dbReference type="ARBA" id="ARBA00022989"/>
    </source>
</evidence>
<dbReference type="RefSeq" id="WP_175369834.1">
    <property type="nucleotide sequence ID" value="NZ_JABWCS010000179.1"/>
</dbReference>
<keyword evidence="9" id="KW-0067">ATP-binding</keyword>
<organism evidence="15 16">
    <name type="scientific">Paenibacillus agri</name>
    <dbReference type="NCBI Taxonomy" id="2744309"/>
    <lineage>
        <taxon>Bacteria</taxon>
        <taxon>Bacillati</taxon>
        <taxon>Bacillota</taxon>
        <taxon>Bacilli</taxon>
        <taxon>Bacillales</taxon>
        <taxon>Paenibacillaceae</taxon>
        <taxon>Paenibacillus</taxon>
    </lineage>
</organism>
<reference evidence="15" key="1">
    <citation type="submission" date="2020-06" db="EMBL/GenBank/DDBJ databases">
        <title>Paenibacillus sp. nov., isolated from soil.</title>
        <authorList>
            <person name="Seo Y.L."/>
        </authorList>
    </citation>
    <scope>NUCLEOTIDE SEQUENCE [LARGE SCALE GENOMIC DNA]</scope>
    <source>
        <strain evidence="15">JW14</strain>
    </source>
</reference>
<dbReference type="PANTHER" id="PTHR45528">
    <property type="entry name" value="SENSOR HISTIDINE KINASE CPXA"/>
    <property type="match status" value="1"/>
</dbReference>
<dbReference type="GO" id="GO:0005886">
    <property type="term" value="C:plasma membrane"/>
    <property type="evidence" value="ECO:0007669"/>
    <property type="project" value="TreeGrafter"/>
</dbReference>
<comment type="subcellular location">
    <subcellularLocation>
        <location evidence="2">Membrane</location>
        <topology evidence="2">Multi-pass membrane protein</topology>
    </subcellularLocation>
</comment>
<keyword evidence="5" id="KW-0808">Transferase</keyword>
<evidence type="ECO:0000259" key="14">
    <source>
        <dbReference type="PROSITE" id="PS50109"/>
    </source>
</evidence>
<dbReference type="InterPro" id="IPR036890">
    <property type="entry name" value="HATPase_C_sf"/>
</dbReference>
<evidence type="ECO:0000256" key="11">
    <source>
        <dbReference type="ARBA" id="ARBA00023012"/>
    </source>
</evidence>
<dbReference type="InterPro" id="IPR036097">
    <property type="entry name" value="HisK_dim/P_sf"/>
</dbReference>
<comment type="catalytic activity">
    <reaction evidence="1">
        <text>ATP + protein L-histidine = ADP + protein N-phospho-L-histidine.</text>
        <dbReference type="EC" id="2.7.13.3"/>
    </reaction>
</comment>
<evidence type="ECO:0000256" key="9">
    <source>
        <dbReference type="ARBA" id="ARBA00022840"/>
    </source>
</evidence>
<dbReference type="InterPro" id="IPR003661">
    <property type="entry name" value="HisK_dim/P_dom"/>
</dbReference>
<dbReference type="Gene3D" id="3.30.565.10">
    <property type="entry name" value="Histidine kinase-like ATPase, C-terminal domain"/>
    <property type="match status" value="1"/>
</dbReference>
<dbReference type="GO" id="GO:0005524">
    <property type="term" value="F:ATP binding"/>
    <property type="evidence" value="ECO:0007669"/>
    <property type="project" value="UniProtKB-KW"/>
</dbReference>
<dbReference type="PRINTS" id="PR01780">
    <property type="entry name" value="LANTIREGPROT"/>
</dbReference>
<sequence>MENLKHKARKPLALSTIFLRYFMLLCGGMLLWLGLLIGTYLIATATGEILPANYVEKQIAAAKDILVSSPEIRPDQIPSLSDYALYTQEGQYVSGSLNREQAQKAWKAVASGSKGGIRGYYTVIQREQQQEVLLLSYSIVMNYRSEWLRTHLPNPELLGIILIVTGLLLQIALWSYLFGKKLAKKMKGLQSVIGKIQNQDLEFTVQSSGVHEIDTVLDSLDTMKNELKASLRQQWEEQQARREQISALAHDIKTPLTIIRGNAELLSETAQDEIQRDYNRYILTSSAQIERYARELIEISKTQEGLKLERVTIDTASLLEDIEELLRAAAVEKEIQVHMNAHNMPDFIAIDKDLFQRAILNVVMNAVEHTPIQGNITLTAEGKSDSVCFTVDDSGGGFTFADLREATKQFYMGDRSRSSGNHHGMGLYITQSIMLRHGGQLVLGNDEVLGGAKVTLEFPLS</sequence>
<proteinExistence type="predicted"/>
<keyword evidence="6 13" id="KW-0812">Transmembrane</keyword>
<dbReference type="SMART" id="SM00388">
    <property type="entry name" value="HisKA"/>
    <property type="match status" value="1"/>
</dbReference>
<dbReference type="InterPro" id="IPR050398">
    <property type="entry name" value="HssS/ArlS-like"/>
</dbReference>
<evidence type="ECO:0000256" key="8">
    <source>
        <dbReference type="ARBA" id="ARBA00022777"/>
    </source>
</evidence>
<keyword evidence="7" id="KW-0547">Nucleotide-binding</keyword>
<dbReference type="PANTHER" id="PTHR45528:SF8">
    <property type="entry name" value="HISTIDINE KINASE"/>
    <property type="match status" value="1"/>
</dbReference>